<keyword evidence="5 13" id="KW-1133">Transmembrane helix</keyword>
<accession>A0ABN9H9U7</accession>
<gene>
    <name evidence="16" type="ORF">SPARVUS_LOCUS15405260</name>
</gene>
<evidence type="ECO:0000256" key="12">
    <source>
        <dbReference type="SAM" id="MobiDB-lite"/>
    </source>
</evidence>
<keyword evidence="7 13" id="KW-0472">Membrane</keyword>
<dbReference type="PROSITE" id="PS50221">
    <property type="entry name" value="GAIN_B"/>
    <property type="match status" value="1"/>
</dbReference>
<dbReference type="InterPro" id="IPR046338">
    <property type="entry name" value="GAIN_dom_sf"/>
</dbReference>
<comment type="subcellular location">
    <subcellularLocation>
        <location evidence="1">Cell membrane</location>
        <topology evidence="1">Multi-pass membrane protein</topology>
    </subcellularLocation>
</comment>
<evidence type="ECO:0000256" key="9">
    <source>
        <dbReference type="ARBA" id="ARBA00023170"/>
    </source>
</evidence>
<organism evidence="16 17">
    <name type="scientific">Staurois parvus</name>
    <dbReference type="NCBI Taxonomy" id="386267"/>
    <lineage>
        <taxon>Eukaryota</taxon>
        <taxon>Metazoa</taxon>
        <taxon>Chordata</taxon>
        <taxon>Craniata</taxon>
        <taxon>Vertebrata</taxon>
        <taxon>Euteleostomi</taxon>
        <taxon>Amphibia</taxon>
        <taxon>Batrachia</taxon>
        <taxon>Anura</taxon>
        <taxon>Neobatrachia</taxon>
        <taxon>Ranoidea</taxon>
        <taxon>Ranidae</taxon>
        <taxon>Staurois</taxon>
    </lineage>
</organism>
<evidence type="ECO:0000256" key="7">
    <source>
        <dbReference type="ARBA" id="ARBA00023136"/>
    </source>
</evidence>
<keyword evidence="17" id="KW-1185">Reference proteome</keyword>
<comment type="caution">
    <text evidence="16">The sequence shown here is derived from an EMBL/GenBank/DDBJ whole genome shotgun (WGS) entry which is preliminary data.</text>
</comment>
<feature type="transmembrane region" description="Helical" evidence="13">
    <location>
        <begin position="224"/>
        <end position="251"/>
    </location>
</feature>
<dbReference type="Pfam" id="PF00002">
    <property type="entry name" value="7tm_2"/>
    <property type="match status" value="1"/>
</dbReference>
<evidence type="ECO:0000256" key="2">
    <source>
        <dbReference type="ARBA" id="ARBA00022475"/>
    </source>
</evidence>
<evidence type="ECO:0000256" key="3">
    <source>
        <dbReference type="ARBA" id="ARBA00022692"/>
    </source>
</evidence>
<dbReference type="PANTHER" id="PTHR12011">
    <property type="entry name" value="ADHESION G-PROTEIN COUPLED RECEPTOR"/>
    <property type="match status" value="1"/>
</dbReference>
<keyword evidence="2" id="KW-1003">Cell membrane</keyword>
<sequence>MGSARATAATMNTPSRAKDTMQSCWSTTCLRWGDTWRRWDSAGTDGRLMRNWIDTALSKVQIDGKSHNFGTGALRAGVYNLDSSDVLKSIPESLGVSLSLPNQLLEKLPDGTAKRLHVVHIQGHTIFQNDANISILGDLVLGVTLQDTVVSNLSEDIVITFPHEPIKEPKSPLCVFWDELKEEWNTAGCRTVAAERQTECHCNHLTYFAVLMQVSSQLISEVHLVSLTAITFAGCAISALSCAFTVAWICCSRKNKTNPTLQIHMNLLMALLLLDVAFITSALLGGMEDVVVCRVSAIALHFSLLCLFTWMAIEGFNLYRLVVKVFVSSAITTWRLTILGWGVPVLMVASVLLIDPNNYGIYNINVERPSSQNSTAAMCWLTKPIIHQVLNLGFFAMVLFFNLCMLVAMTRHVFRLSPHSRQEEVRRCVTLLGLSCMLGLSWGLAFFSFGIFYLPVQYAFSIVNALQGLFIFLWYCVLSQPHTKYPLRSTDSTSATPASPRAEQTLNSDHKKLLT</sequence>
<dbReference type="PROSITE" id="PS50261">
    <property type="entry name" value="G_PROTEIN_RECEP_F2_4"/>
    <property type="match status" value="1"/>
</dbReference>
<evidence type="ECO:0000256" key="6">
    <source>
        <dbReference type="ARBA" id="ARBA00023040"/>
    </source>
</evidence>
<dbReference type="PRINTS" id="PR00249">
    <property type="entry name" value="GPCRSECRETIN"/>
</dbReference>
<keyword evidence="4" id="KW-0732">Signal</keyword>
<keyword evidence="11" id="KW-0807">Transducer</keyword>
<evidence type="ECO:0000256" key="8">
    <source>
        <dbReference type="ARBA" id="ARBA00023157"/>
    </source>
</evidence>
<feature type="transmembrane region" description="Helical" evidence="13">
    <location>
        <begin position="458"/>
        <end position="478"/>
    </location>
</feature>
<dbReference type="Proteomes" id="UP001162483">
    <property type="component" value="Unassembled WGS sequence"/>
</dbReference>
<dbReference type="PRINTS" id="PR01422">
    <property type="entry name" value="GPR56ORPHANR"/>
</dbReference>
<keyword evidence="10" id="KW-0325">Glycoprotein</keyword>
<evidence type="ECO:0000259" key="14">
    <source>
        <dbReference type="PROSITE" id="PS50221"/>
    </source>
</evidence>
<evidence type="ECO:0000256" key="4">
    <source>
        <dbReference type="ARBA" id="ARBA00022729"/>
    </source>
</evidence>
<evidence type="ECO:0000313" key="16">
    <source>
        <dbReference type="EMBL" id="CAI9616548.1"/>
    </source>
</evidence>
<evidence type="ECO:0000256" key="5">
    <source>
        <dbReference type="ARBA" id="ARBA00022989"/>
    </source>
</evidence>
<evidence type="ECO:0000256" key="1">
    <source>
        <dbReference type="ARBA" id="ARBA00004651"/>
    </source>
</evidence>
<dbReference type="Pfam" id="PF01825">
    <property type="entry name" value="GPS"/>
    <property type="match status" value="1"/>
</dbReference>
<keyword evidence="3 13" id="KW-0812">Transmembrane</keyword>
<dbReference type="Gene3D" id="1.20.1070.10">
    <property type="entry name" value="Rhodopsin 7-helix transmembrane proteins"/>
    <property type="match status" value="1"/>
</dbReference>
<feature type="transmembrane region" description="Helical" evidence="13">
    <location>
        <begin position="334"/>
        <end position="354"/>
    </location>
</feature>
<dbReference type="InterPro" id="IPR057244">
    <property type="entry name" value="GAIN_B"/>
</dbReference>
<keyword evidence="6" id="KW-0297">G-protein coupled receptor</keyword>
<dbReference type="InterPro" id="IPR003910">
    <property type="entry name" value="GPR1/GPR3/GPR5"/>
</dbReference>
<feature type="domain" description="G-protein coupled receptors family 2 profile 2" evidence="15">
    <location>
        <begin position="227"/>
        <end position="479"/>
    </location>
</feature>
<feature type="region of interest" description="Disordered" evidence="12">
    <location>
        <begin position="488"/>
        <end position="515"/>
    </location>
</feature>
<dbReference type="PANTHER" id="PTHR12011:SF318">
    <property type="entry name" value="ADHESION G-PROTEIN COUPLED RECEPTOR G1"/>
    <property type="match status" value="1"/>
</dbReference>
<evidence type="ECO:0000256" key="13">
    <source>
        <dbReference type="SAM" id="Phobius"/>
    </source>
</evidence>
<evidence type="ECO:0000313" key="17">
    <source>
        <dbReference type="Proteomes" id="UP001162483"/>
    </source>
</evidence>
<evidence type="ECO:0000259" key="15">
    <source>
        <dbReference type="PROSITE" id="PS50261"/>
    </source>
</evidence>
<evidence type="ECO:0000256" key="11">
    <source>
        <dbReference type="ARBA" id="ARBA00023224"/>
    </source>
</evidence>
<feature type="transmembrane region" description="Helical" evidence="13">
    <location>
        <begin position="429"/>
        <end position="452"/>
    </location>
</feature>
<dbReference type="InterPro" id="IPR000203">
    <property type="entry name" value="GPS"/>
</dbReference>
<dbReference type="SMART" id="SM00303">
    <property type="entry name" value="GPS"/>
    <property type="match status" value="1"/>
</dbReference>
<evidence type="ECO:0000256" key="10">
    <source>
        <dbReference type="ARBA" id="ARBA00023180"/>
    </source>
</evidence>
<protein>
    <submittedName>
        <fullName evidence="16">Uncharacterized protein</fullName>
    </submittedName>
</protein>
<dbReference type="InterPro" id="IPR017981">
    <property type="entry name" value="GPCR_2-like_7TM"/>
</dbReference>
<feature type="domain" description="GAIN-B" evidence="14">
    <location>
        <begin position="65"/>
        <end position="218"/>
    </location>
</feature>
<proteinExistence type="predicted"/>
<feature type="transmembrane region" description="Helical" evidence="13">
    <location>
        <begin position="385"/>
        <end position="408"/>
    </location>
</feature>
<feature type="compositionally biased region" description="Low complexity" evidence="12">
    <location>
        <begin position="488"/>
        <end position="502"/>
    </location>
</feature>
<feature type="transmembrane region" description="Helical" evidence="13">
    <location>
        <begin position="295"/>
        <end position="313"/>
    </location>
</feature>
<dbReference type="Gene3D" id="2.60.220.50">
    <property type="match status" value="1"/>
</dbReference>
<keyword evidence="9" id="KW-0675">Receptor</keyword>
<dbReference type="InterPro" id="IPR000832">
    <property type="entry name" value="GPCR_2_secretin-like"/>
</dbReference>
<reference evidence="16" key="1">
    <citation type="submission" date="2023-05" db="EMBL/GenBank/DDBJ databases">
        <authorList>
            <person name="Stuckert A."/>
        </authorList>
    </citation>
    <scope>NUCLEOTIDE SEQUENCE</scope>
</reference>
<keyword evidence="8" id="KW-1015">Disulfide bond</keyword>
<feature type="transmembrane region" description="Helical" evidence="13">
    <location>
        <begin position="263"/>
        <end position="283"/>
    </location>
</feature>
<dbReference type="EMBL" id="CATNWA010020083">
    <property type="protein sequence ID" value="CAI9616548.1"/>
    <property type="molecule type" value="Genomic_DNA"/>
</dbReference>
<name>A0ABN9H9U7_9NEOB</name>